<dbReference type="Gene3D" id="2.40.50.1020">
    <property type="entry name" value="LytTr DNA-binding domain"/>
    <property type="match status" value="1"/>
</dbReference>
<dbReference type="SMART" id="SM00850">
    <property type="entry name" value="LytTR"/>
    <property type="match status" value="1"/>
</dbReference>
<feature type="domain" description="HTH LytTR-type" evidence="3">
    <location>
        <begin position="150"/>
        <end position="254"/>
    </location>
</feature>
<evidence type="ECO:0000259" key="3">
    <source>
        <dbReference type="PROSITE" id="PS50930"/>
    </source>
</evidence>
<dbReference type="Proteomes" id="UP000004095">
    <property type="component" value="Unassembled WGS sequence"/>
</dbReference>
<dbReference type="CDD" id="cd17532">
    <property type="entry name" value="REC_LytTR_AlgR-like"/>
    <property type="match status" value="1"/>
</dbReference>
<dbReference type="PROSITE" id="PS50110">
    <property type="entry name" value="RESPONSE_REGULATORY"/>
    <property type="match status" value="1"/>
</dbReference>
<feature type="modified residue" description="4-aspartylphosphate" evidence="1">
    <location>
        <position position="56"/>
    </location>
</feature>
<keyword evidence="4" id="KW-0238">DNA-binding</keyword>
<dbReference type="GO" id="GO:0000156">
    <property type="term" value="F:phosphorelay response regulator activity"/>
    <property type="evidence" value="ECO:0007669"/>
    <property type="project" value="InterPro"/>
</dbReference>
<organism evidence="4 5">
    <name type="scientific">Microscilla marina ATCC 23134</name>
    <dbReference type="NCBI Taxonomy" id="313606"/>
    <lineage>
        <taxon>Bacteria</taxon>
        <taxon>Pseudomonadati</taxon>
        <taxon>Bacteroidota</taxon>
        <taxon>Cytophagia</taxon>
        <taxon>Cytophagales</taxon>
        <taxon>Microscillaceae</taxon>
        <taxon>Microscilla</taxon>
    </lineage>
</organism>
<dbReference type="eggNOG" id="COG3279">
    <property type="taxonomic scope" value="Bacteria"/>
</dbReference>
<dbReference type="SMART" id="SM00448">
    <property type="entry name" value="REC"/>
    <property type="match status" value="1"/>
</dbReference>
<dbReference type="EMBL" id="AAWS01000002">
    <property type="protein sequence ID" value="EAY31607.1"/>
    <property type="molecule type" value="Genomic_DNA"/>
</dbReference>
<dbReference type="FunFam" id="3.40.50.2300:FF:000051">
    <property type="entry name" value="Two-component response regulator yehT"/>
    <property type="match status" value="1"/>
</dbReference>
<dbReference type="InterPro" id="IPR007492">
    <property type="entry name" value="LytTR_DNA-bd_dom"/>
</dbReference>
<comment type="caution">
    <text evidence="4">The sequence shown here is derived from an EMBL/GenBank/DDBJ whole genome shotgun (WGS) entry which is preliminary data.</text>
</comment>
<evidence type="ECO:0000313" key="4">
    <source>
        <dbReference type="EMBL" id="EAY31607.1"/>
    </source>
</evidence>
<keyword evidence="5" id="KW-1185">Reference proteome</keyword>
<dbReference type="SUPFAM" id="SSF52172">
    <property type="entry name" value="CheY-like"/>
    <property type="match status" value="1"/>
</dbReference>
<name>A1ZD68_MICM2</name>
<dbReference type="RefSeq" id="WP_002693336.1">
    <property type="nucleotide sequence ID" value="NZ_AAWS01000002.1"/>
</dbReference>
<dbReference type="AlphaFoldDB" id="A1ZD68"/>
<feature type="domain" description="Response regulatory" evidence="2">
    <location>
        <begin position="5"/>
        <end position="118"/>
    </location>
</feature>
<dbReference type="InterPro" id="IPR001789">
    <property type="entry name" value="Sig_transdc_resp-reg_receiver"/>
</dbReference>
<sequence length="254" mass="29620">MNKIKTLIVDDEALARDKLAIFLQEEEDFEIVGQCSNGIEALQLLRDSYPDLLFLDVQMPEMDGMELLRNIDVQKIPCIILVTAYDNYALQAFEYHALDYLLKPFDRERFLMTIKRVKEQMLLHSQGNHQTQLLTYLKDSLPKEKYLEKIVVKDGGKIFFVKTKDVEWVESAGNYLKLHIGKSMHLIRETMNAFEQKLNPQEFVRVHRSSLVNIEAIHHLESWGNTEFTITLSSGYQVQSGRSYYSSIRQKLQL</sequence>
<keyword evidence="1" id="KW-0597">Phosphoprotein</keyword>
<gene>
    <name evidence="4" type="ORF">M23134_05113</name>
</gene>
<dbReference type="Pfam" id="PF04397">
    <property type="entry name" value="LytTR"/>
    <property type="match status" value="1"/>
</dbReference>
<reference evidence="4 5" key="1">
    <citation type="submission" date="2007-01" db="EMBL/GenBank/DDBJ databases">
        <authorList>
            <person name="Haygood M."/>
            <person name="Podell S."/>
            <person name="Anderson C."/>
            <person name="Hopkinson B."/>
            <person name="Roe K."/>
            <person name="Barbeau K."/>
            <person name="Gaasterland T."/>
            <person name="Ferriera S."/>
            <person name="Johnson J."/>
            <person name="Kravitz S."/>
            <person name="Beeson K."/>
            <person name="Sutton G."/>
            <person name="Rogers Y.-H."/>
            <person name="Friedman R."/>
            <person name="Frazier M."/>
            <person name="Venter J.C."/>
        </authorList>
    </citation>
    <scope>NUCLEOTIDE SEQUENCE [LARGE SCALE GENOMIC DNA]</scope>
    <source>
        <strain evidence="4 5">ATCC 23134</strain>
    </source>
</reference>
<dbReference type="PANTHER" id="PTHR37299">
    <property type="entry name" value="TRANSCRIPTIONAL REGULATOR-RELATED"/>
    <property type="match status" value="1"/>
</dbReference>
<dbReference type="InterPro" id="IPR011006">
    <property type="entry name" value="CheY-like_superfamily"/>
</dbReference>
<dbReference type="Pfam" id="PF00072">
    <property type="entry name" value="Response_reg"/>
    <property type="match status" value="1"/>
</dbReference>
<dbReference type="OrthoDB" id="1646880at2"/>
<accession>A1ZD68</accession>
<dbReference type="PROSITE" id="PS50930">
    <property type="entry name" value="HTH_LYTTR"/>
    <property type="match status" value="1"/>
</dbReference>
<dbReference type="GO" id="GO:0003677">
    <property type="term" value="F:DNA binding"/>
    <property type="evidence" value="ECO:0007669"/>
    <property type="project" value="UniProtKB-KW"/>
</dbReference>
<protein>
    <submittedName>
        <fullName evidence="4">LytTr DNA-binding response regulator</fullName>
    </submittedName>
</protein>
<dbReference type="Gene3D" id="3.40.50.2300">
    <property type="match status" value="1"/>
</dbReference>
<evidence type="ECO:0000313" key="5">
    <source>
        <dbReference type="Proteomes" id="UP000004095"/>
    </source>
</evidence>
<evidence type="ECO:0000259" key="2">
    <source>
        <dbReference type="PROSITE" id="PS50110"/>
    </source>
</evidence>
<dbReference type="PANTHER" id="PTHR37299:SF1">
    <property type="entry name" value="STAGE 0 SPORULATION PROTEIN A HOMOLOG"/>
    <property type="match status" value="1"/>
</dbReference>
<dbReference type="InterPro" id="IPR046947">
    <property type="entry name" value="LytR-like"/>
</dbReference>
<proteinExistence type="predicted"/>
<evidence type="ECO:0000256" key="1">
    <source>
        <dbReference type="PROSITE-ProRule" id="PRU00169"/>
    </source>
</evidence>